<keyword evidence="2 3" id="KW-0597">Phosphoprotein</keyword>
<dbReference type="OrthoDB" id="3392378at2"/>
<dbReference type="InterPro" id="IPR036736">
    <property type="entry name" value="ACP-like_sf"/>
</dbReference>
<reference evidence="7 8" key="1">
    <citation type="submission" date="2020-05" db="EMBL/GenBank/DDBJ databases">
        <authorList>
            <person name="Whitworth D."/>
        </authorList>
    </citation>
    <scope>NUCLEOTIDE SEQUENCE [LARGE SCALE GENOMIC DNA]</scope>
    <source>
        <strain evidence="6 8">AB043B</strain>
        <strain evidence="5 7">CA046A</strain>
    </source>
</reference>
<name>A0A3A8HPW9_9BACT</name>
<evidence type="ECO:0000256" key="1">
    <source>
        <dbReference type="ARBA" id="ARBA00022450"/>
    </source>
</evidence>
<dbReference type="Proteomes" id="UP000563426">
    <property type="component" value="Unassembled WGS sequence"/>
</dbReference>
<accession>A0A3A8HPW9</accession>
<dbReference type="NCBIfam" id="NF003757">
    <property type="entry name" value="PRK05350.1"/>
    <property type="match status" value="1"/>
</dbReference>
<dbReference type="InterPro" id="IPR003231">
    <property type="entry name" value="ACP"/>
</dbReference>
<dbReference type="GO" id="GO:0000036">
    <property type="term" value="F:acyl carrier activity"/>
    <property type="evidence" value="ECO:0007669"/>
    <property type="project" value="UniProtKB-UniRule"/>
</dbReference>
<evidence type="ECO:0000259" key="4">
    <source>
        <dbReference type="PROSITE" id="PS50075"/>
    </source>
</evidence>
<keyword evidence="3" id="KW-0444">Lipid biosynthesis</keyword>
<dbReference type="Gene3D" id="1.10.1200.10">
    <property type="entry name" value="ACP-like"/>
    <property type="match status" value="1"/>
</dbReference>
<dbReference type="UniPathway" id="UPA00094"/>
<dbReference type="Proteomes" id="UP000528460">
    <property type="component" value="Unassembled WGS sequence"/>
</dbReference>
<keyword evidence="8" id="KW-1185">Reference proteome</keyword>
<evidence type="ECO:0000256" key="3">
    <source>
        <dbReference type="HAMAP-Rule" id="MF_01217"/>
    </source>
</evidence>
<comment type="similarity">
    <text evidence="3">Belongs to the acyl carrier protein (ACP) family.</text>
</comment>
<dbReference type="GO" id="GO:0005737">
    <property type="term" value="C:cytoplasm"/>
    <property type="evidence" value="ECO:0007669"/>
    <property type="project" value="UniProtKB-SubCell"/>
</dbReference>
<dbReference type="RefSeq" id="WP_120528038.1">
    <property type="nucleotide sequence ID" value="NZ_CP102577.1"/>
</dbReference>
<protein>
    <recommendedName>
        <fullName evidence="3">Acyl carrier protein</fullName>
        <shortName evidence="3">ACP</shortName>
    </recommendedName>
</protein>
<keyword evidence="3" id="KW-0276">Fatty acid metabolism</keyword>
<dbReference type="Pfam" id="PF00550">
    <property type="entry name" value="PP-binding"/>
    <property type="match status" value="1"/>
</dbReference>
<evidence type="ECO:0000256" key="2">
    <source>
        <dbReference type="ARBA" id="ARBA00022553"/>
    </source>
</evidence>
<comment type="function">
    <text evidence="3">Carrier of the growing fatty acid chain in fatty acid biosynthesis.</text>
</comment>
<dbReference type="PROSITE" id="PS50075">
    <property type="entry name" value="CARRIER"/>
    <property type="match status" value="1"/>
</dbReference>
<keyword evidence="3" id="KW-0443">Lipid metabolism</keyword>
<comment type="pathway">
    <text evidence="3">Lipid metabolism; fatty acid biosynthesis.</text>
</comment>
<comment type="subcellular location">
    <subcellularLocation>
        <location evidence="3">Cytoplasm</location>
    </subcellularLocation>
</comment>
<keyword evidence="3" id="KW-0963">Cytoplasm</keyword>
<evidence type="ECO:0000313" key="8">
    <source>
        <dbReference type="Proteomes" id="UP000563426"/>
    </source>
</evidence>
<organism evidence="6 8">
    <name type="scientific">Corallococcus exercitus</name>
    <dbReference type="NCBI Taxonomy" id="2316736"/>
    <lineage>
        <taxon>Bacteria</taxon>
        <taxon>Pseudomonadati</taxon>
        <taxon>Myxococcota</taxon>
        <taxon>Myxococcia</taxon>
        <taxon>Myxococcales</taxon>
        <taxon>Cystobacterineae</taxon>
        <taxon>Myxococcaceae</taxon>
        <taxon>Corallococcus</taxon>
    </lineage>
</organism>
<dbReference type="InterPro" id="IPR009081">
    <property type="entry name" value="PP-bd_ACP"/>
</dbReference>
<keyword evidence="1 3" id="KW-0596">Phosphopantetheine</keyword>
<comment type="caution">
    <text evidence="6">The sequence shown here is derived from an EMBL/GenBank/DDBJ whole genome shotgun (WGS) entry which is preliminary data.</text>
</comment>
<feature type="domain" description="Carrier" evidence="4">
    <location>
        <begin position="4"/>
        <end position="79"/>
    </location>
</feature>
<dbReference type="SUPFAM" id="SSF47336">
    <property type="entry name" value="ACP-like"/>
    <property type="match status" value="1"/>
</dbReference>
<sequence length="86" mass="9583">MTKHELFERLSAILQETFDIEPSRIIPEARLHDDLDIDSIDAIDLLVRLKPVAGQRVPPEVFRSVRTLQDVVDALYGLLGSDSAAA</sequence>
<dbReference type="AlphaFoldDB" id="A0A3A8HPW9"/>
<evidence type="ECO:0000313" key="6">
    <source>
        <dbReference type="EMBL" id="NOK35195.1"/>
    </source>
</evidence>
<evidence type="ECO:0000313" key="7">
    <source>
        <dbReference type="Proteomes" id="UP000528460"/>
    </source>
</evidence>
<gene>
    <name evidence="3" type="primary">acpP</name>
    <name evidence="6" type="ORF">HMI49_18505</name>
    <name evidence="5" type="ORF">HNS30_13040</name>
</gene>
<dbReference type="EMBL" id="JABFJV010000098">
    <property type="protein sequence ID" value="NOK35195.1"/>
    <property type="molecule type" value="Genomic_DNA"/>
</dbReference>
<evidence type="ECO:0000313" key="5">
    <source>
        <dbReference type="EMBL" id="NOK09954.1"/>
    </source>
</evidence>
<keyword evidence="3" id="KW-0275">Fatty acid biosynthesis</keyword>
<proteinExistence type="inferred from homology"/>
<comment type="PTM">
    <text evidence="3">4'-phosphopantetheine is transferred from CoA to a specific serine of apo-ACP by AcpS. This modification is essential for activity because fatty acids are bound in thioester linkage to the sulfhydryl of the prosthetic group.</text>
</comment>
<feature type="modified residue" description="O-(pantetheine 4'-phosphoryl)serine" evidence="3">
    <location>
        <position position="39"/>
    </location>
</feature>
<dbReference type="EMBL" id="JABFJW010000082">
    <property type="protein sequence ID" value="NOK09954.1"/>
    <property type="molecule type" value="Genomic_DNA"/>
</dbReference>
<dbReference type="HAMAP" id="MF_01217">
    <property type="entry name" value="Acyl_carrier"/>
    <property type="match status" value="1"/>
</dbReference>